<dbReference type="GO" id="GO:0032968">
    <property type="term" value="P:positive regulation of transcription elongation by RNA polymerase II"/>
    <property type="evidence" value="ECO:0007669"/>
    <property type="project" value="TreeGrafter"/>
</dbReference>
<dbReference type="KEGG" id="aaf:AURANDRAFT_5276"/>
<evidence type="ECO:0000256" key="5">
    <source>
        <dbReference type="ARBA" id="ARBA00022777"/>
    </source>
</evidence>
<accession>F0YED1</accession>
<evidence type="ECO:0000256" key="4">
    <source>
        <dbReference type="ARBA" id="ARBA00022741"/>
    </source>
</evidence>
<evidence type="ECO:0000259" key="13">
    <source>
        <dbReference type="PROSITE" id="PS50011"/>
    </source>
</evidence>
<evidence type="ECO:0000256" key="10">
    <source>
        <dbReference type="ARBA" id="ARBA00042858"/>
    </source>
</evidence>
<evidence type="ECO:0000256" key="9">
    <source>
        <dbReference type="ARBA" id="ARBA00041902"/>
    </source>
</evidence>
<dbReference type="GO" id="GO:0005634">
    <property type="term" value="C:nucleus"/>
    <property type="evidence" value="ECO:0007669"/>
    <property type="project" value="TreeGrafter"/>
</dbReference>
<feature type="binding site" evidence="11">
    <location>
        <position position="29"/>
    </location>
    <ligand>
        <name>ATP</name>
        <dbReference type="ChEBI" id="CHEBI:30616"/>
    </ligand>
</feature>
<dbReference type="FunFam" id="1.10.510.10:FF:000624">
    <property type="entry name" value="Mitogen-activated protein kinase"/>
    <property type="match status" value="1"/>
</dbReference>
<feature type="non-terminal residue" evidence="14">
    <location>
        <position position="232"/>
    </location>
</feature>
<keyword evidence="3" id="KW-0808">Transferase</keyword>
<dbReference type="OMA" id="YSHKEAT"/>
<dbReference type="Gene3D" id="1.10.510.10">
    <property type="entry name" value="Transferase(Phosphotransferase) domain 1"/>
    <property type="match status" value="1"/>
</dbReference>
<dbReference type="PROSITE" id="PS00107">
    <property type="entry name" value="PROTEIN_KINASE_ATP"/>
    <property type="match status" value="1"/>
</dbReference>
<organism evidence="15">
    <name type="scientific">Aureococcus anophagefferens</name>
    <name type="common">Harmful bloom alga</name>
    <dbReference type="NCBI Taxonomy" id="44056"/>
    <lineage>
        <taxon>Eukaryota</taxon>
        <taxon>Sar</taxon>
        <taxon>Stramenopiles</taxon>
        <taxon>Ochrophyta</taxon>
        <taxon>Pelagophyceae</taxon>
        <taxon>Pelagomonadales</taxon>
        <taxon>Pelagomonadaceae</taxon>
        <taxon>Aureococcus</taxon>
    </lineage>
</organism>
<proteinExistence type="inferred from homology"/>
<dbReference type="GO" id="GO:0000307">
    <property type="term" value="C:cyclin-dependent protein kinase holoenzyme complex"/>
    <property type="evidence" value="ECO:0007669"/>
    <property type="project" value="TreeGrafter"/>
</dbReference>
<evidence type="ECO:0000256" key="12">
    <source>
        <dbReference type="RuleBase" id="RU000304"/>
    </source>
</evidence>
<keyword evidence="6 11" id="KW-0067">ATP-binding</keyword>
<dbReference type="Gene3D" id="3.30.200.20">
    <property type="entry name" value="Phosphorylase Kinase, domain 1"/>
    <property type="match status" value="1"/>
</dbReference>
<comment type="subunit">
    <text evidence="7">May form a complex composed of at least the catalytic subunit CRK2 and a cyclin.</text>
</comment>
<dbReference type="OrthoDB" id="201195at2759"/>
<dbReference type="Proteomes" id="UP000002729">
    <property type="component" value="Unassembled WGS sequence"/>
</dbReference>
<dbReference type="eggNOG" id="KOG0600">
    <property type="taxonomic scope" value="Eukaryota"/>
</dbReference>
<evidence type="ECO:0000256" key="8">
    <source>
        <dbReference type="ARBA" id="ARBA00039612"/>
    </source>
</evidence>
<dbReference type="RefSeq" id="XP_009038650.1">
    <property type="nucleotide sequence ID" value="XM_009040402.1"/>
</dbReference>
<dbReference type="SUPFAM" id="SSF56112">
    <property type="entry name" value="Protein kinase-like (PK-like)"/>
    <property type="match status" value="1"/>
</dbReference>
<dbReference type="GO" id="GO:0008353">
    <property type="term" value="F:RNA polymerase II CTD heptapeptide repeat kinase activity"/>
    <property type="evidence" value="ECO:0007669"/>
    <property type="project" value="TreeGrafter"/>
</dbReference>
<dbReference type="PANTHER" id="PTHR24056:SF546">
    <property type="entry name" value="CYCLIN-DEPENDENT KINASE 12"/>
    <property type="match status" value="1"/>
</dbReference>
<keyword evidence="4 11" id="KW-0547">Nucleotide-binding</keyword>
<dbReference type="InterPro" id="IPR008271">
    <property type="entry name" value="Ser/Thr_kinase_AS"/>
</dbReference>
<dbReference type="GeneID" id="20222236"/>
<evidence type="ECO:0000256" key="3">
    <source>
        <dbReference type="ARBA" id="ARBA00022679"/>
    </source>
</evidence>
<feature type="domain" description="Protein kinase" evidence="13">
    <location>
        <begin position="1"/>
        <end position="232"/>
    </location>
</feature>
<feature type="non-terminal residue" evidence="14">
    <location>
        <position position="1"/>
    </location>
</feature>
<evidence type="ECO:0000313" key="14">
    <source>
        <dbReference type="EMBL" id="EGB06595.1"/>
    </source>
</evidence>
<keyword evidence="2 12" id="KW-0723">Serine/threonine-protein kinase</keyword>
<reference evidence="14 15" key="1">
    <citation type="journal article" date="2011" name="Proc. Natl. Acad. Sci. U.S.A.">
        <title>Niche of harmful alga Aureococcus anophagefferens revealed through ecogenomics.</title>
        <authorList>
            <person name="Gobler C.J."/>
            <person name="Berry D.L."/>
            <person name="Dyhrman S.T."/>
            <person name="Wilhelm S.W."/>
            <person name="Salamov A."/>
            <person name="Lobanov A.V."/>
            <person name="Zhang Y."/>
            <person name="Collier J.L."/>
            <person name="Wurch L.L."/>
            <person name="Kustka A.B."/>
            <person name="Dill B.D."/>
            <person name="Shah M."/>
            <person name="VerBerkmoes N.C."/>
            <person name="Kuo A."/>
            <person name="Terry A."/>
            <person name="Pangilinan J."/>
            <person name="Lindquist E.A."/>
            <person name="Lucas S."/>
            <person name="Paulsen I.T."/>
            <person name="Hattenrath-Lehmann T.K."/>
            <person name="Talmage S.C."/>
            <person name="Walker E.A."/>
            <person name="Koch F."/>
            <person name="Burson A.M."/>
            <person name="Marcoval M.A."/>
            <person name="Tang Y.Z."/>
            <person name="Lecleir G.R."/>
            <person name="Coyne K.J."/>
            <person name="Berg G.M."/>
            <person name="Bertrand E.M."/>
            <person name="Saito M.A."/>
            <person name="Gladyshev V.N."/>
            <person name="Grigoriev I.V."/>
        </authorList>
    </citation>
    <scope>NUCLEOTIDE SEQUENCE [LARGE SCALE GENOMIC DNA]</scope>
    <source>
        <strain evidence="15">CCMP 1984</strain>
    </source>
</reference>
<dbReference type="Pfam" id="PF00069">
    <property type="entry name" value="Pkinase"/>
    <property type="match status" value="1"/>
</dbReference>
<keyword evidence="5" id="KW-0418">Kinase</keyword>
<evidence type="ECO:0000256" key="1">
    <source>
        <dbReference type="ARBA" id="ARBA00006485"/>
    </source>
</evidence>
<dbReference type="SMART" id="SM00220">
    <property type="entry name" value="S_TKc"/>
    <property type="match status" value="1"/>
</dbReference>
<dbReference type="PROSITE" id="PS50011">
    <property type="entry name" value="PROTEIN_KINASE_DOM"/>
    <property type="match status" value="1"/>
</dbReference>
<evidence type="ECO:0000256" key="2">
    <source>
        <dbReference type="ARBA" id="ARBA00022527"/>
    </source>
</evidence>
<dbReference type="PROSITE" id="PS00108">
    <property type="entry name" value="PROTEIN_KINASE_ST"/>
    <property type="match status" value="1"/>
</dbReference>
<dbReference type="InterPro" id="IPR050108">
    <property type="entry name" value="CDK"/>
</dbReference>
<dbReference type="GO" id="GO:0005524">
    <property type="term" value="F:ATP binding"/>
    <property type="evidence" value="ECO:0007669"/>
    <property type="project" value="UniProtKB-UniRule"/>
</dbReference>
<dbReference type="InParanoid" id="F0YED1"/>
<dbReference type="InterPro" id="IPR000719">
    <property type="entry name" value="Prot_kinase_dom"/>
</dbReference>
<protein>
    <recommendedName>
        <fullName evidence="8">Cyclin-dependent kinase 2 homolog</fullName>
    </recommendedName>
    <alternativeName>
        <fullName evidence="9">Cell division control protein 2 homolog</fullName>
    </alternativeName>
    <alternativeName>
        <fullName evidence="10">cdc2-related kinase 2</fullName>
    </alternativeName>
</protein>
<dbReference type="EMBL" id="GL833134">
    <property type="protein sequence ID" value="EGB06595.1"/>
    <property type="molecule type" value="Genomic_DNA"/>
</dbReference>
<dbReference type="InterPro" id="IPR017441">
    <property type="entry name" value="Protein_kinase_ATP_BS"/>
</dbReference>
<name>F0YED1_AURAN</name>
<evidence type="ECO:0000256" key="6">
    <source>
        <dbReference type="ARBA" id="ARBA00022840"/>
    </source>
</evidence>
<evidence type="ECO:0000313" key="15">
    <source>
        <dbReference type="Proteomes" id="UP000002729"/>
    </source>
</evidence>
<gene>
    <name evidence="14" type="primary">CDK2</name>
    <name evidence="14" type="ORF">AURANDRAFT_5276</name>
</gene>
<evidence type="ECO:0000256" key="7">
    <source>
        <dbReference type="ARBA" id="ARBA00038543"/>
    </source>
</evidence>
<dbReference type="InterPro" id="IPR011009">
    <property type="entry name" value="Kinase-like_dom_sf"/>
</dbReference>
<keyword evidence="15" id="KW-1185">Reference proteome</keyword>
<dbReference type="AlphaFoldDB" id="F0YED1"/>
<dbReference type="PANTHER" id="PTHR24056">
    <property type="entry name" value="CELL DIVISION PROTEIN KINASE"/>
    <property type="match status" value="1"/>
</dbReference>
<sequence length="232" mass="26340">VGKGTYGEVYKARPGPERRSAQGDIVALKKLVQRHDDWGFPITSLREHRILLRLRHPNLVRPASPRSFRAAVYMVFEYLELDLEILIQSPIVKSIDEARVKSVMQQLLEGVHFMHKNNVMHRDLKPSNLLVNRRGDVKICDFGLARSYKPGHAYTGTVITLNYRPPELCLGCRHYGPPVDVWSVGAIFAELLGREIAIPGRGEDDYLQNVYAVCGTPSEADWPEAKRVCPKW</sequence>
<comment type="similarity">
    <text evidence="1">Belongs to the protein kinase superfamily. CMGC Ser/Thr protein kinase family. CDC2/CDKX subfamily.</text>
</comment>
<evidence type="ECO:0000256" key="11">
    <source>
        <dbReference type="PROSITE-ProRule" id="PRU10141"/>
    </source>
</evidence>